<comment type="caution">
    <text evidence="6">The sequence shown here is derived from an EMBL/GenBank/DDBJ whole genome shotgun (WGS) entry which is preliminary data.</text>
</comment>
<comment type="similarity">
    <text evidence="1">Belongs to the LysR transcriptional regulatory family.</text>
</comment>
<dbReference type="InterPro" id="IPR037404">
    <property type="entry name" value="IlvY_PBP2"/>
</dbReference>
<gene>
    <name evidence="6" type="ORF">GZ78_11395</name>
</gene>
<proteinExistence type="inferred from homology"/>
<dbReference type="EMBL" id="JOKH01000002">
    <property type="protein sequence ID" value="KEQ18154.1"/>
    <property type="molecule type" value="Genomic_DNA"/>
</dbReference>
<dbReference type="SUPFAM" id="SSF53850">
    <property type="entry name" value="Periplasmic binding protein-like II"/>
    <property type="match status" value="1"/>
</dbReference>
<dbReference type="Gene3D" id="1.10.10.10">
    <property type="entry name" value="Winged helix-like DNA-binding domain superfamily/Winged helix DNA-binding domain"/>
    <property type="match status" value="1"/>
</dbReference>
<dbReference type="CDD" id="cd08430">
    <property type="entry name" value="PBP2_IlvY"/>
    <property type="match status" value="1"/>
</dbReference>
<evidence type="ECO:0000313" key="6">
    <source>
        <dbReference type="EMBL" id="KEQ18154.1"/>
    </source>
</evidence>
<dbReference type="Pfam" id="PF00126">
    <property type="entry name" value="HTH_1"/>
    <property type="match status" value="1"/>
</dbReference>
<dbReference type="Pfam" id="PF03466">
    <property type="entry name" value="LysR_substrate"/>
    <property type="match status" value="1"/>
</dbReference>
<dbReference type="InterPro" id="IPR005119">
    <property type="entry name" value="LysR_subst-bd"/>
</dbReference>
<evidence type="ECO:0000256" key="2">
    <source>
        <dbReference type="ARBA" id="ARBA00023015"/>
    </source>
</evidence>
<evidence type="ECO:0000256" key="1">
    <source>
        <dbReference type="ARBA" id="ARBA00009437"/>
    </source>
</evidence>
<keyword evidence="2" id="KW-0805">Transcription regulation</keyword>
<evidence type="ECO:0000256" key="3">
    <source>
        <dbReference type="ARBA" id="ARBA00023125"/>
    </source>
</evidence>
<name>A0A081NI81_9GAMM</name>
<feature type="domain" description="HTH lysR-type" evidence="5">
    <location>
        <begin position="1"/>
        <end position="58"/>
    </location>
</feature>
<accession>A0A081NI81</accession>
<dbReference type="SUPFAM" id="SSF46785">
    <property type="entry name" value="Winged helix' DNA-binding domain"/>
    <property type="match status" value="1"/>
</dbReference>
<organism evidence="6 7">
    <name type="scientific">Endozoicomonas numazuensis</name>
    <dbReference type="NCBI Taxonomy" id="1137799"/>
    <lineage>
        <taxon>Bacteria</taxon>
        <taxon>Pseudomonadati</taxon>
        <taxon>Pseudomonadota</taxon>
        <taxon>Gammaproteobacteria</taxon>
        <taxon>Oceanospirillales</taxon>
        <taxon>Endozoicomonadaceae</taxon>
        <taxon>Endozoicomonas</taxon>
    </lineage>
</organism>
<dbReference type="PROSITE" id="PS50931">
    <property type="entry name" value="HTH_LYSR"/>
    <property type="match status" value="1"/>
</dbReference>
<dbReference type="PANTHER" id="PTHR30126">
    <property type="entry name" value="HTH-TYPE TRANSCRIPTIONAL REGULATOR"/>
    <property type="match status" value="1"/>
</dbReference>
<dbReference type="RefSeq" id="WP_034835252.1">
    <property type="nucleotide sequence ID" value="NZ_JOKH01000002.1"/>
</dbReference>
<dbReference type="STRING" id="1137799.GZ78_11395"/>
<dbReference type="OrthoDB" id="9803735at2"/>
<evidence type="ECO:0000313" key="7">
    <source>
        <dbReference type="Proteomes" id="UP000028073"/>
    </source>
</evidence>
<sequence>MDLKPLQHFLSLAETLHFGRASAACHISPSTLSRSIQQLEDKLGVSLFKRDNRSVNLTSEGIKFEKYAREALVQWSAIRNELMAESKELKGEISVYCSVTASYSFLYDILRRFRHRYPSIEIKLHTGDPDSAIDLVTSGKEDIAISARPDQLPTEIRFHSIGLSPLVFIGPASGEIETPQSLNDWSRTPMILSEKGIGRKRVDRWFTAKSVKPRIYAQVAGNEAIVSMVSLGLGIGVVPQIVLDNSPLSDKVQILDIKPWLAAYDVGLCVLEKKLKSPLIQAFWELL</sequence>
<dbReference type="GO" id="GO:0003700">
    <property type="term" value="F:DNA-binding transcription factor activity"/>
    <property type="evidence" value="ECO:0007669"/>
    <property type="project" value="InterPro"/>
</dbReference>
<keyword evidence="3" id="KW-0238">DNA-binding</keyword>
<dbReference type="FunFam" id="1.10.10.10:FF:000001">
    <property type="entry name" value="LysR family transcriptional regulator"/>
    <property type="match status" value="1"/>
</dbReference>
<dbReference type="InterPro" id="IPR036390">
    <property type="entry name" value="WH_DNA-bd_sf"/>
</dbReference>
<dbReference type="Gene3D" id="3.40.190.10">
    <property type="entry name" value="Periplasmic binding protein-like II"/>
    <property type="match status" value="2"/>
</dbReference>
<evidence type="ECO:0000256" key="4">
    <source>
        <dbReference type="ARBA" id="ARBA00023163"/>
    </source>
</evidence>
<evidence type="ECO:0000259" key="5">
    <source>
        <dbReference type="PROSITE" id="PS50931"/>
    </source>
</evidence>
<dbReference type="eggNOG" id="COG0583">
    <property type="taxonomic scope" value="Bacteria"/>
</dbReference>
<keyword evidence="4" id="KW-0804">Transcription</keyword>
<protein>
    <submittedName>
        <fullName evidence="6">Transcriptional regulator</fullName>
    </submittedName>
</protein>
<dbReference type="InterPro" id="IPR000847">
    <property type="entry name" value="LysR_HTH_N"/>
</dbReference>
<dbReference type="GO" id="GO:0000976">
    <property type="term" value="F:transcription cis-regulatory region binding"/>
    <property type="evidence" value="ECO:0007669"/>
    <property type="project" value="TreeGrafter"/>
</dbReference>
<dbReference type="Proteomes" id="UP000028073">
    <property type="component" value="Unassembled WGS sequence"/>
</dbReference>
<reference evidence="6 7" key="1">
    <citation type="submission" date="2014-06" db="EMBL/GenBank/DDBJ databases">
        <title>Whole Genome Sequences of Three Symbiotic Endozoicomonas Bacteria.</title>
        <authorList>
            <person name="Neave M.J."/>
            <person name="Apprill A."/>
            <person name="Voolstra C.R."/>
        </authorList>
    </citation>
    <scope>NUCLEOTIDE SEQUENCE [LARGE SCALE GENOMIC DNA]</scope>
    <source>
        <strain evidence="6 7">DSM 25634</strain>
    </source>
</reference>
<dbReference type="NCBIfam" id="NF008722">
    <property type="entry name" value="PRK11716.1"/>
    <property type="match status" value="1"/>
</dbReference>
<keyword evidence="7" id="KW-1185">Reference proteome</keyword>
<dbReference type="InterPro" id="IPR036388">
    <property type="entry name" value="WH-like_DNA-bd_sf"/>
</dbReference>
<dbReference type="PANTHER" id="PTHR30126:SF81">
    <property type="entry name" value="HTH-TYPE TRANSCRIPTIONAL REGULATOR ILVY"/>
    <property type="match status" value="1"/>
</dbReference>
<dbReference type="AlphaFoldDB" id="A0A081NI81"/>